<proteinExistence type="predicted"/>
<keyword evidence="1" id="KW-1133">Transmembrane helix</keyword>
<name>A0A2G9Y681_9BACT</name>
<feature type="transmembrane region" description="Helical" evidence="1">
    <location>
        <begin position="6"/>
        <end position="30"/>
    </location>
</feature>
<reference evidence="2 3" key="1">
    <citation type="submission" date="2017-09" db="EMBL/GenBank/DDBJ databases">
        <title>Depth-based differentiation of microbial function through sediment-hosted aquifers and enrichment of novel symbionts in the deep terrestrial subsurface.</title>
        <authorList>
            <person name="Probst A.J."/>
            <person name="Ladd B."/>
            <person name="Jarett J.K."/>
            <person name="Geller-Mcgrath D.E."/>
            <person name="Sieber C.M."/>
            <person name="Emerson J.B."/>
            <person name="Anantharaman K."/>
            <person name="Thomas B.C."/>
            <person name="Malmstrom R."/>
            <person name="Stieglmeier M."/>
            <person name="Klingl A."/>
            <person name="Woyke T."/>
            <person name="Ryan C.M."/>
            <person name="Banfield J.F."/>
        </authorList>
    </citation>
    <scope>NUCLEOTIDE SEQUENCE [LARGE SCALE GENOMIC DNA]</scope>
    <source>
        <strain evidence="2">CG23_combo_of_CG06-09_8_20_14_all_35_49</strain>
    </source>
</reference>
<evidence type="ECO:0000313" key="2">
    <source>
        <dbReference type="EMBL" id="PIP14730.1"/>
    </source>
</evidence>
<protein>
    <submittedName>
        <fullName evidence="2">Uncharacterized protein</fullName>
    </submittedName>
</protein>
<keyword evidence="1" id="KW-0472">Membrane</keyword>
<evidence type="ECO:0000256" key="1">
    <source>
        <dbReference type="SAM" id="Phobius"/>
    </source>
</evidence>
<evidence type="ECO:0000313" key="3">
    <source>
        <dbReference type="Proteomes" id="UP000231025"/>
    </source>
</evidence>
<comment type="caution">
    <text evidence="2">The sequence shown here is derived from an EMBL/GenBank/DDBJ whole genome shotgun (WGS) entry which is preliminary data.</text>
</comment>
<gene>
    <name evidence="2" type="ORF">COX47_03535</name>
</gene>
<organism evidence="2 3">
    <name type="scientific">Candidatus Roizmanbacteria bacterium CG23_combo_of_CG06-09_8_20_14_all_35_49</name>
    <dbReference type="NCBI Taxonomy" id="1974863"/>
    <lineage>
        <taxon>Bacteria</taxon>
        <taxon>Candidatus Roizmaniibacteriota</taxon>
    </lineage>
</organism>
<sequence>MDNTQLLLSAAIVITTIIIVFIGIQLISVLRAIRKLIIKTNDYFDDDEDNNPLKAKKVNKKKADSIFSILNKITSLSSPHEKTKKYFVKESKFS</sequence>
<dbReference type="AlphaFoldDB" id="A0A2G9Y681"/>
<dbReference type="EMBL" id="PCRE01000050">
    <property type="protein sequence ID" value="PIP14730.1"/>
    <property type="molecule type" value="Genomic_DNA"/>
</dbReference>
<accession>A0A2G9Y681</accession>
<keyword evidence="1" id="KW-0812">Transmembrane</keyword>
<dbReference type="Proteomes" id="UP000231025">
    <property type="component" value="Unassembled WGS sequence"/>
</dbReference>